<sequence length="145" mass="16946">MRRHFTNDARCTLYGADVDDVNHVLRICPHKYFTWKELVRAEKLEEIFKLDIKAWIKCNLTNPKMFAKEPIGWELMFGRVCWYIWCFRYDICFQVDDDSPQCSSLEQARSWLDTVVAAASSTAQLRQSLAATRHGRVQWSSPPLG</sequence>
<organism evidence="1 2">
    <name type="scientific">Hibiscus sabdariffa</name>
    <name type="common">roselle</name>
    <dbReference type="NCBI Taxonomy" id="183260"/>
    <lineage>
        <taxon>Eukaryota</taxon>
        <taxon>Viridiplantae</taxon>
        <taxon>Streptophyta</taxon>
        <taxon>Embryophyta</taxon>
        <taxon>Tracheophyta</taxon>
        <taxon>Spermatophyta</taxon>
        <taxon>Magnoliopsida</taxon>
        <taxon>eudicotyledons</taxon>
        <taxon>Gunneridae</taxon>
        <taxon>Pentapetalae</taxon>
        <taxon>rosids</taxon>
        <taxon>malvids</taxon>
        <taxon>Malvales</taxon>
        <taxon>Malvaceae</taxon>
        <taxon>Malvoideae</taxon>
        <taxon>Hibiscus</taxon>
    </lineage>
</organism>
<accession>A0ABR2DX29</accession>
<name>A0ABR2DX29_9ROSI</name>
<gene>
    <name evidence="1" type="ORF">V6N12_061445</name>
</gene>
<evidence type="ECO:0008006" key="3">
    <source>
        <dbReference type="Google" id="ProtNLM"/>
    </source>
</evidence>
<comment type="caution">
    <text evidence="1">The sequence shown here is derived from an EMBL/GenBank/DDBJ whole genome shotgun (WGS) entry which is preliminary data.</text>
</comment>
<protein>
    <recommendedName>
        <fullName evidence="3">Reverse transcriptase zinc-binding domain-containing protein</fullName>
    </recommendedName>
</protein>
<evidence type="ECO:0000313" key="1">
    <source>
        <dbReference type="EMBL" id="KAK8548533.1"/>
    </source>
</evidence>
<reference evidence="1 2" key="1">
    <citation type="journal article" date="2024" name="G3 (Bethesda)">
        <title>Genome assembly of Hibiscus sabdariffa L. provides insights into metabolisms of medicinal natural products.</title>
        <authorList>
            <person name="Kim T."/>
        </authorList>
    </citation>
    <scope>NUCLEOTIDE SEQUENCE [LARGE SCALE GENOMIC DNA]</scope>
    <source>
        <strain evidence="1">TK-2024</strain>
        <tissue evidence="1">Old leaves</tissue>
    </source>
</reference>
<keyword evidence="2" id="KW-1185">Reference proteome</keyword>
<dbReference type="Proteomes" id="UP001472677">
    <property type="component" value="Unassembled WGS sequence"/>
</dbReference>
<proteinExistence type="predicted"/>
<dbReference type="EMBL" id="JBBPBM010000021">
    <property type="protein sequence ID" value="KAK8548533.1"/>
    <property type="molecule type" value="Genomic_DNA"/>
</dbReference>
<evidence type="ECO:0000313" key="2">
    <source>
        <dbReference type="Proteomes" id="UP001472677"/>
    </source>
</evidence>